<organism evidence="3 4">
    <name type="scientific">Finegoldia magna (strain ATCC 29328 / DSM 20472 / WAL 2508)</name>
    <name type="common">Peptostreptococcus magnus</name>
    <dbReference type="NCBI Taxonomy" id="334413"/>
    <lineage>
        <taxon>Bacteria</taxon>
        <taxon>Bacillati</taxon>
        <taxon>Bacillota</taxon>
        <taxon>Tissierellia</taxon>
        <taxon>Tissierellales</taxon>
        <taxon>Peptoniphilaceae</taxon>
        <taxon>Finegoldia</taxon>
    </lineage>
</organism>
<dbReference type="KEGG" id="fma:FMG_P0123"/>
<keyword evidence="4" id="KW-1185">Reference proteome</keyword>
<dbReference type="InterPro" id="IPR008966">
    <property type="entry name" value="Adhesion_dom_sf"/>
</dbReference>
<evidence type="ECO:0000259" key="2">
    <source>
        <dbReference type="Pfam" id="PF17802"/>
    </source>
</evidence>
<dbReference type="SUPFAM" id="SSF49401">
    <property type="entry name" value="Bacterial adhesins"/>
    <property type="match status" value="1"/>
</dbReference>
<geneLocation type="plasmid" evidence="3 4">
    <name>pFMC</name>
</geneLocation>
<dbReference type="AlphaFoldDB" id="B0S4I1"/>
<dbReference type="eggNOG" id="COG4932">
    <property type="taxonomic scope" value="Bacteria"/>
</dbReference>
<dbReference type="InterPro" id="IPR013783">
    <property type="entry name" value="Ig-like_fold"/>
</dbReference>
<dbReference type="HOGENOM" id="CLU_029024_0_0_9"/>
<sequence length="645" mass="73680">MKSKRLLKVLTLSTLSLAMLIPQLTFASGINNINITSKTQTEEFTIYIHKLMYKNKINDFIKNTGDELKIDNPDVKPYNRQKYGDVGFSLYKVDNSVLKVEKDMFKIADEVGKAVLDNKKTSFKFSKINDEIKVNDEGISKIEIKNPKHDDLYVLVETTSPTSTIKRSKPICFSIPYNGHTKQLHLYPKNQINPANNLSLDFFKFAQDNKENEEKPLDGARFKLYYGKASDIENAKVVKSFDKDMILETKNGKITLNNLVKGNYFLVEQAVDSLVDDLKKDNDNSKYLVSGISKLDSNNKLSFSVDENGNINSSKEFKHFVNYERAYSNKRIVNETKSKDLSKVKKNNYAIFEDIDFRIDVDVPKDIKDYSKLVVKDKLVLGDNITDHLEYIENSFTIKSKTSLLEKDKDYKIAFNKDKNAFEISFIDNENLQDNIAIKYKAQFKNKNNIVANGDYKNKVEFVFNNSKYNNNKDRVENKETKFTTYGFKVKKVNDTIFETNKKGLKGAEFILENEKGEKFVGFKENEKGKAISFEKVDDNKAYKFISSDDGSFNVVGLSSGIYYLREIKAPSGYRLSKDTKTKIVIKDDSVKDGTIKDIVNSKDGELVVTGKEDLIKTVAIAGGSLMLISVFYIKLKKDEKEKAK</sequence>
<feature type="domain" description="SpaA-like prealbumin fold" evidence="2">
    <location>
        <begin position="211"/>
        <end position="270"/>
    </location>
</feature>
<feature type="chain" id="PRO_5002755215" evidence="1">
    <location>
        <begin position="28"/>
        <end position="645"/>
    </location>
</feature>
<keyword evidence="1" id="KW-0732">Signal</keyword>
<evidence type="ECO:0000313" key="4">
    <source>
        <dbReference type="Proteomes" id="UP000001319"/>
    </source>
</evidence>
<evidence type="ECO:0000313" key="3">
    <source>
        <dbReference type="EMBL" id="BAG09172.1"/>
    </source>
</evidence>
<accession>B0S4I1</accession>
<dbReference type="Proteomes" id="UP000001319">
    <property type="component" value="Plasmid pFMC"/>
</dbReference>
<name>B0S4I1_FINM2</name>
<evidence type="ECO:0000256" key="1">
    <source>
        <dbReference type="SAM" id="SignalP"/>
    </source>
</evidence>
<gene>
    <name evidence="3" type="ordered locus">FMG_P0123</name>
</gene>
<feature type="signal peptide" evidence="1">
    <location>
        <begin position="1"/>
        <end position="27"/>
    </location>
</feature>
<feature type="domain" description="SpaA-like prealbumin fold" evidence="2">
    <location>
        <begin position="489"/>
        <end position="595"/>
    </location>
</feature>
<keyword evidence="3" id="KW-0614">Plasmid</keyword>
<protein>
    <submittedName>
        <fullName evidence="3">Putative collagen adhesion protein</fullName>
    </submittedName>
</protein>
<dbReference type="EMBL" id="AP008972">
    <property type="protein sequence ID" value="BAG09172.1"/>
    <property type="molecule type" value="Genomic_DNA"/>
</dbReference>
<dbReference type="RefSeq" id="WP_012289935.1">
    <property type="nucleotide sequence ID" value="NC_010371.1"/>
</dbReference>
<dbReference type="Gene3D" id="2.60.40.740">
    <property type="match status" value="1"/>
</dbReference>
<reference evidence="3 4" key="1">
    <citation type="journal article" date="2008" name="DNA Res.">
        <title>Complete genome sequence of Finegoldia magna, an anaerobic opportunistic pathogen.</title>
        <authorList>
            <person name="Goto T."/>
            <person name="Yamashita A."/>
            <person name="Hirakawa H."/>
            <person name="Matsutani M."/>
            <person name="Todo K."/>
            <person name="Ohshima K."/>
            <person name="Toh H."/>
            <person name="Miyamoto K."/>
            <person name="Kuhara S."/>
            <person name="Hattori M."/>
            <person name="Shimizu T."/>
            <person name="Akimoto S."/>
        </authorList>
    </citation>
    <scope>NUCLEOTIDE SEQUENCE [LARGE SCALE GENOMIC DNA]</scope>
    <source>
        <strain evidence="4">ATCC 29328 / DSM 20472 / WAL 2508</strain>
        <plasmid evidence="3 4">pFMC</plasmid>
    </source>
</reference>
<dbReference type="InterPro" id="IPR041033">
    <property type="entry name" value="SpaA_PFL_dom_1"/>
</dbReference>
<dbReference type="Pfam" id="PF17802">
    <property type="entry name" value="SpaA"/>
    <property type="match status" value="2"/>
</dbReference>
<dbReference type="Gene3D" id="2.60.40.10">
    <property type="entry name" value="Immunoglobulins"/>
    <property type="match status" value="3"/>
</dbReference>
<proteinExistence type="predicted"/>